<dbReference type="InterPro" id="IPR052923">
    <property type="entry name" value="UPF0718"/>
</dbReference>
<protein>
    <recommendedName>
        <fullName evidence="10">Permease</fullName>
    </recommendedName>
</protein>
<keyword evidence="5 7" id="KW-1133">Transmembrane helix</keyword>
<dbReference type="GO" id="GO:0005886">
    <property type="term" value="C:plasma membrane"/>
    <property type="evidence" value="ECO:0007669"/>
    <property type="project" value="UniProtKB-SubCell"/>
</dbReference>
<comment type="subcellular location">
    <subcellularLocation>
        <location evidence="1">Cell membrane</location>
        <topology evidence="1">Multi-pass membrane protein</topology>
    </subcellularLocation>
</comment>
<dbReference type="AlphaFoldDB" id="A0A8J3LYN6"/>
<feature type="transmembrane region" description="Helical" evidence="7">
    <location>
        <begin position="79"/>
        <end position="99"/>
    </location>
</feature>
<evidence type="ECO:0000256" key="4">
    <source>
        <dbReference type="ARBA" id="ARBA00022692"/>
    </source>
</evidence>
<reference evidence="8" key="1">
    <citation type="journal article" date="2014" name="Int. J. Syst. Evol. Microbiol.">
        <title>Complete genome sequence of Corynebacterium casei LMG S-19264T (=DSM 44701T), isolated from a smear-ripened cheese.</title>
        <authorList>
            <consortium name="US DOE Joint Genome Institute (JGI-PGF)"/>
            <person name="Walter F."/>
            <person name="Albersmeier A."/>
            <person name="Kalinowski J."/>
            <person name="Ruckert C."/>
        </authorList>
    </citation>
    <scope>NUCLEOTIDE SEQUENCE</scope>
    <source>
        <strain evidence="8">CGMCC 1.16548</strain>
    </source>
</reference>
<evidence type="ECO:0000256" key="5">
    <source>
        <dbReference type="ARBA" id="ARBA00022989"/>
    </source>
</evidence>
<keyword evidence="6 7" id="KW-0472">Membrane</keyword>
<dbReference type="PANTHER" id="PTHR34184:SF4">
    <property type="entry name" value="UPF0718 PROTEIN YCGR"/>
    <property type="match status" value="1"/>
</dbReference>
<accession>A0A8J3LYN6</accession>
<organism evidence="8 9">
    <name type="scientific">Pseudolysinimonas yzui</name>
    <dbReference type="NCBI Taxonomy" id="2708254"/>
    <lineage>
        <taxon>Bacteria</taxon>
        <taxon>Bacillati</taxon>
        <taxon>Actinomycetota</taxon>
        <taxon>Actinomycetes</taxon>
        <taxon>Micrococcales</taxon>
        <taxon>Microbacteriaceae</taxon>
        <taxon>Pseudolysinimonas</taxon>
    </lineage>
</organism>
<gene>
    <name evidence="8" type="ORF">GCM10011600_08390</name>
</gene>
<comment type="caution">
    <text evidence="8">The sequence shown here is derived from an EMBL/GenBank/DDBJ whole genome shotgun (WGS) entry which is preliminary data.</text>
</comment>
<comment type="similarity">
    <text evidence="2">Belongs to the UPF0718 family.</text>
</comment>
<feature type="transmembrane region" description="Helical" evidence="7">
    <location>
        <begin position="299"/>
        <end position="319"/>
    </location>
</feature>
<feature type="transmembrane region" description="Helical" evidence="7">
    <location>
        <begin position="140"/>
        <end position="158"/>
    </location>
</feature>
<dbReference type="Proteomes" id="UP000617531">
    <property type="component" value="Unassembled WGS sequence"/>
</dbReference>
<evidence type="ECO:0000256" key="3">
    <source>
        <dbReference type="ARBA" id="ARBA00022475"/>
    </source>
</evidence>
<evidence type="ECO:0000256" key="2">
    <source>
        <dbReference type="ARBA" id="ARBA00006386"/>
    </source>
</evidence>
<evidence type="ECO:0000313" key="8">
    <source>
        <dbReference type="EMBL" id="GHF09682.1"/>
    </source>
</evidence>
<dbReference type="Pfam" id="PF03773">
    <property type="entry name" value="ArsP_1"/>
    <property type="match status" value="1"/>
</dbReference>
<keyword evidence="4 7" id="KW-0812">Transmembrane</keyword>
<feature type="transmembrane region" description="Helical" evidence="7">
    <location>
        <begin position="204"/>
        <end position="223"/>
    </location>
</feature>
<name>A0A8J3LYN6_9MICO</name>
<dbReference type="EMBL" id="BNAI01000001">
    <property type="protein sequence ID" value="GHF09682.1"/>
    <property type="molecule type" value="Genomic_DNA"/>
</dbReference>
<evidence type="ECO:0000256" key="6">
    <source>
        <dbReference type="ARBA" id="ARBA00023136"/>
    </source>
</evidence>
<dbReference type="InterPro" id="IPR005524">
    <property type="entry name" value="DUF318"/>
</dbReference>
<feature type="transmembrane region" description="Helical" evidence="7">
    <location>
        <begin position="235"/>
        <end position="251"/>
    </location>
</feature>
<reference evidence="8" key="2">
    <citation type="submission" date="2020-09" db="EMBL/GenBank/DDBJ databases">
        <authorList>
            <person name="Sun Q."/>
            <person name="Zhou Y."/>
        </authorList>
    </citation>
    <scope>NUCLEOTIDE SEQUENCE</scope>
    <source>
        <strain evidence="8">CGMCC 1.16548</strain>
    </source>
</reference>
<evidence type="ECO:0008006" key="10">
    <source>
        <dbReference type="Google" id="ProtNLM"/>
    </source>
</evidence>
<keyword evidence="9" id="KW-1185">Reference proteome</keyword>
<evidence type="ECO:0000256" key="7">
    <source>
        <dbReference type="SAM" id="Phobius"/>
    </source>
</evidence>
<keyword evidence="3" id="KW-1003">Cell membrane</keyword>
<sequence>MIAGVVLVAGMALLRVFAPGDVELGDIAQDFVTLSLAVIIESIPFVFLGIGLAVVVQVWVPERVILRVLPRNPILRRMVLSLLGVLLPVCECGNVPLSRGLVMRGLTVPEAMTFLVAAPIVNPVTIITTYQAFGFDDGILIARVVGGFAIANLVGWLFSKSPDPDALLTRSFSATCKRAQDHAHDGHSGRWRRSVENFSAETTAMMPALLVGSAVAGLIQVAISRDVLVTLGSNPVISVFVLMLLAFVISVCSNVDAFFVLALGSTFLPGAIVAFLLFGPVIDIKMLALMRTTYSARTLALLNLVVGLGAATIGLAINLA</sequence>
<dbReference type="PANTHER" id="PTHR34184">
    <property type="entry name" value="UPF0718 PROTEIN YCGR"/>
    <property type="match status" value="1"/>
</dbReference>
<feature type="transmembrane region" description="Helical" evidence="7">
    <location>
        <begin position="257"/>
        <end position="278"/>
    </location>
</feature>
<proteinExistence type="inferred from homology"/>
<evidence type="ECO:0000256" key="1">
    <source>
        <dbReference type="ARBA" id="ARBA00004651"/>
    </source>
</evidence>
<feature type="transmembrane region" description="Helical" evidence="7">
    <location>
        <begin position="111"/>
        <end position="133"/>
    </location>
</feature>
<evidence type="ECO:0000313" key="9">
    <source>
        <dbReference type="Proteomes" id="UP000617531"/>
    </source>
</evidence>
<feature type="transmembrane region" description="Helical" evidence="7">
    <location>
        <begin position="34"/>
        <end position="59"/>
    </location>
</feature>